<keyword evidence="2" id="KW-0472">Membrane</keyword>
<evidence type="ECO:0000256" key="2">
    <source>
        <dbReference type="SAM" id="Phobius"/>
    </source>
</evidence>
<organism evidence="3 4">
    <name type="scientific">Halteria grandinella</name>
    <dbReference type="NCBI Taxonomy" id="5974"/>
    <lineage>
        <taxon>Eukaryota</taxon>
        <taxon>Sar</taxon>
        <taxon>Alveolata</taxon>
        <taxon>Ciliophora</taxon>
        <taxon>Intramacronucleata</taxon>
        <taxon>Spirotrichea</taxon>
        <taxon>Stichotrichia</taxon>
        <taxon>Sporadotrichida</taxon>
        <taxon>Halteriidae</taxon>
        <taxon>Halteria</taxon>
    </lineage>
</organism>
<evidence type="ECO:0000313" key="4">
    <source>
        <dbReference type="Proteomes" id="UP000785679"/>
    </source>
</evidence>
<dbReference type="PANTHER" id="PTHR31398:SF0">
    <property type="entry name" value="MEIOTIC NUCLEAR DIVISION PROTEIN 1 HOMOLOG"/>
    <property type="match status" value="1"/>
</dbReference>
<feature type="compositionally biased region" description="Polar residues" evidence="1">
    <location>
        <begin position="808"/>
        <end position="820"/>
    </location>
</feature>
<dbReference type="GO" id="GO:0005634">
    <property type="term" value="C:nucleus"/>
    <property type="evidence" value="ECO:0007669"/>
    <property type="project" value="TreeGrafter"/>
</dbReference>
<protein>
    <submittedName>
        <fullName evidence="3">Uncharacterized protein</fullName>
    </submittedName>
</protein>
<feature type="compositionally biased region" description="Polar residues" evidence="1">
    <location>
        <begin position="659"/>
        <end position="668"/>
    </location>
</feature>
<keyword evidence="2" id="KW-1133">Transmembrane helix</keyword>
<feature type="compositionally biased region" description="Polar residues" evidence="1">
    <location>
        <begin position="968"/>
        <end position="977"/>
    </location>
</feature>
<dbReference type="AlphaFoldDB" id="A0A8J8T7L6"/>
<feature type="region of interest" description="Disordered" evidence="1">
    <location>
        <begin position="659"/>
        <end position="718"/>
    </location>
</feature>
<feature type="compositionally biased region" description="Basic and acidic residues" evidence="1">
    <location>
        <begin position="860"/>
        <end position="876"/>
    </location>
</feature>
<keyword evidence="2" id="KW-0812">Transmembrane</keyword>
<dbReference type="GO" id="GO:0007131">
    <property type="term" value="P:reciprocal meiotic recombination"/>
    <property type="evidence" value="ECO:0007669"/>
    <property type="project" value="TreeGrafter"/>
</dbReference>
<feature type="compositionally biased region" description="Basic and acidic residues" evidence="1">
    <location>
        <begin position="978"/>
        <end position="993"/>
    </location>
</feature>
<feature type="region of interest" description="Disordered" evidence="1">
    <location>
        <begin position="958"/>
        <end position="993"/>
    </location>
</feature>
<feature type="region of interest" description="Disordered" evidence="1">
    <location>
        <begin position="774"/>
        <end position="917"/>
    </location>
</feature>
<feature type="compositionally biased region" description="Basic residues" evidence="1">
    <location>
        <begin position="877"/>
        <end position="886"/>
    </location>
</feature>
<evidence type="ECO:0000256" key="1">
    <source>
        <dbReference type="SAM" id="MobiDB-lite"/>
    </source>
</evidence>
<dbReference type="EMBL" id="RRYP01002779">
    <property type="protein sequence ID" value="TNV84426.1"/>
    <property type="molecule type" value="Genomic_DNA"/>
</dbReference>
<feature type="compositionally biased region" description="Polar residues" evidence="1">
    <location>
        <begin position="694"/>
        <end position="718"/>
    </location>
</feature>
<feature type="transmembrane region" description="Helical" evidence="2">
    <location>
        <begin position="89"/>
        <end position="113"/>
    </location>
</feature>
<dbReference type="Proteomes" id="UP000785679">
    <property type="component" value="Unassembled WGS sequence"/>
</dbReference>
<proteinExistence type="predicted"/>
<feature type="compositionally biased region" description="Basic residues" evidence="1">
    <location>
        <begin position="794"/>
        <end position="807"/>
    </location>
</feature>
<feature type="compositionally biased region" description="Basic and acidic residues" evidence="1">
    <location>
        <begin position="887"/>
        <end position="917"/>
    </location>
</feature>
<gene>
    <name evidence="3" type="ORF">FGO68_gene15845</name>
</gene>
<reference evidence="3" key="1">
    <citation type="submission" date="2019-06" db="EMBL/GenBank/DDBJ databases">
        <authorList>
            <person name="Zheng W."/>
        </authorList>
    </citation>
    <scope>NUCLEOTIDE SEQUENCE</scope>
    <source>
        <strain evidence="3">QDHG01</strain>
    </source>
</reference>
<keyword evidence="4" id="KW-1185">Reference proteome</keyword>
<evidence type="ECO:0000313" key="3">
    <source>
        <dbReference type="EMBL" id="TNV84426.1"/>
    </source>
</evidence>
<dbReference type="PANTHER" id="PTHR31398">
    <property type="entry name" value="MEIOTIC NUCLEAR DIVISION PROTEIN 1 HOMOLOG"/>
    <property type="match status" value="1"/>
</dbReference>
<sequence>MQLNQSAGDATLHKSQPNASSMVDIEASGIFSQLTSKKNKTKVVKAITRTSRESNKWMRNLKHFWLSQDLFGKRVEFTFKGQLEYHTAIGALMSVIIKLIMCLFIIYEFYIIFARKHPAVSVKHSIRSTKEKSLNPIDYGIIFAFSLTLRQDLLSTLPIQSLNLSQGHRSPTYDQKYYYLMDTLPAQFGKFSATFDEVQQNDKTGLYDFKQETLIVRKCTDADFPGFKEVQYHSCVDSSQIYLTSGNPLTSKEFSSINLQLEKCTNVSSTLICRSQEEIDALFGIVDMQIVYKNNMFDFKNFENPWANFIDEPILLHKDEQNMAEILIQSSTTELYDHYFEYWIQDKLQSAIVSNVERRAINFSQQKVVAQVRIRMDQREVTYGRVADTIFSALEQIGGFMESLMHLGLLLVFFFQERLFKSAFIRQLYQVSTEHDDGNFNEGDLLSMVQNKKKLGQSLIRQIIEFLLQKRTRFEYGYSLLCEYLSKCICLKSKGKLKEYSNQKHFLYEKGNEKLMMELDVLNLVRSLRQLRLMAQVMMPAKNRLLLKFQRKHVIEVTSSSSDSDQYDYDPVKLLKSKNGLLKVRQIAKMSKILEGNEEDNMTKVDKNLVKGLFRRRSTKKQQEIDQTKHSQMTFISQSNLGGISQFLRKTKLSRHEGASSSSFTVMNKQLHPDLSSPDPPKIKRPSKFRTNLLEPSQQKSDITDDANTFPQQSQQSIVFPKRKGGLKKGDQNPNLLLEQAFNQSPGKGGQSRFKGLTPVIDVQQNMRIRFQQQYNDDESEQSEQKLSEIVKQGGKKSKLQKDKRQRNTSPIVPSGQTVTRELIKLKLPNNQDEVGEDETLDGGRITPHRLQQPSIDSSVKIEKQQPERVSKFANEKRRKRAHKSNPRAESKEENEYKIRDLYNQDRPSSSEKVERGEANSVIFSTDHHQNSSRPERILNQNPRIQALRKFHQMLNESSTVVHADSGDINSTLQGNRGSDKNSKREEQEQHKK</sequence>
<accession>A0A8J8T7L6</accession>
<comment type="caution">
    <text evidence="3">The sequence shown here is derived from an EMBL/GenBank/DDBJ whole genome shotgun (WGS) entry which is preliminary data.</text>
</comment>
<name>A0A8J8T7L6_HALGN</name>